<dbReference type="EMBL" id="LECT01000016">
    <property type="protein sequence ID" value="KLU05926.1"/>
    <property type="molecule type" value="Genomic_DNA"/>
</dbReference>
<evidence type="ECO:0000313" key="1">
    <source>
        <dbReference type="EMBL" id="KLU05926.1"/>
    </source>
</evidence>
<dbReference type="Proteomes" id="UP000036367">
    <property type="component" value="Unassembled WGS sequence"/>
</dbReference>
<keyword evidence="2" id="KW-1185">Reference proteome</keyword>
<proteinExistence type="predicted"/>
<gene>
    <name evidence="1" type="ORF">RISK_001777</name>
</gene>
<accession>A0A0J1BHB3</accession>
<name>A0A0J1BHB3_RHOIS</name>
<organism evidence="1 2">
    <name type="scientific">Rhodopirellula islandica</name>
    <dbReference type="NCBI Taxonomy" id="595434"/>
    <lineage>
        <taxon>Bacteria</taxon>
        <taxon>Pseudomonadati</taxon>
        <taxon>Planctomycetota</taxon>
        <taxon>Planctomycetia</taxon>
        <taxon>Pirellulales</taxon>
        <taxon>Pirellulaceae</taxon>
        <taxon>Rhodopirellula</taxon>
    </lineage>
</organism>
<reference evidence="1" key="1">
    <citation type="submission" date="2015-05" db="EMBL/GenBank/DDBJ databases">
        <title>Permanent draft genome of Rhodopirellula islandicus K833.</title>
        <authorList>
            <person name="Kizina J."/>
            <person name="Richter M."/>
            <person name="Glockner F.O."/>
            <person name="Harder J."/>
        </authorList>
    </citation>
    <scope>NUCLEOTIDE SEQUENCE [LARGE SCALE GENOMIC DNA]</scope>
    <source>
        <strain evidence="1">K833</strain>
    </source>
</reference>
<evidence type="ECO:0000313" key="2">
    <source>
        <dbReference type="Proteomes" id="UP000036367"/>
    </source>
</evidence>
<comment type="caution">
    <text evidence="1">The sequence shown here is derived from an EMBL/GenBank/DDBJ whole genome shotgun (WGS) entry which is preliminary data.</text>
</comment>
<protein>
    <submittedName>
        <fullName evidence="1">Uncharacterized protein</fullName>
    </submittedName>
</protein>
<dbReference type="STRING" id="595434.RISK_001777"/>
<sequence>MVPVATRSEGARGERWECGCVLPLLWEMCFFCDCEGLLLELGVLGTGDFGAASVIELG</sequence>
<dbReference type="AlphaFoldDB" id="A0A0J1BHB3"/>